<dbReference type="InterPro" id="IPR057251">
    <property type="entry name" value="FP_C"/>
</dbReference>
<dbReference type="EMBL" id="OU893349">
    <property type="protein sequence ID" value="CAG9787935.1"/>
    <property type="molecule type" value="Genomic_DNA"/>
</dbReference>
<feature type="region of interest" description="Disordered" evidence="2">
    <location>
        <begin position="1"/>
        <end position="20"/>
    </location>
</feature>
<accession>A0A9N9R1X2</accession>
<keyword evidence="1" id="KW-0175">Coiled coil</keyword>
<reference evidence="4" key="2">
    <citation type="submission" date="2022-10" db="EMBL/GenBank/DDBJ databases">
        <authorList>
            <consortium name="ENA_rothamsted_submissions"/>
            <consortium name="culmorum"/>
            <person name="King R."/>
        </authorList>
    </citation>
    <scope>NUCLEOTIDE SEQUENCE</scope>
</reference>
<dbReference type="AlphaFoldDB" id="A0A9N9R1X2"/>
<evidence type="ECO:0000256" key="2">
    <source>
        <dbReference type="SAM" id="MobiDB-lite"/>
    </source>
</evidence>
<sequence length="296" mass="34404">MPLRRTPPREPVAASDCDSLGLSDTNDAELTAKVPHRQKRKRTNTTDSQLNNFMVEMKSLFTEFKVQQEDKLNKICTVVEEVKVQNSEIRSSIEFLSKQYDFILNQVNVLKEQVHNSNKKVELLENKLEKYERSSRSTCLEIRNIPVKKSETKVSLLNTVIEIGDVLSLTIQPLEIKDIFRVNTKNPENKTIIMELNNVITKEKFLNAFKSYNKSNNRLCTGQLKISGPPKPIFISENLTTTMKRLFYLARVFASSNNYNYCWTTNGKIFIRKKEGYPLHWIKSEYDLQKLNKQED</sequence>
<feature type="coiled-coil region" evidence="1">
    <location>
        <begin position="93"/>
        <end position="134"/>
    </location>
</feature>
<keyword evidence="5" id="KW-1185">Reference proteome</keyword>
<evidence type="ECO:0000256" key="1">
    <source>
        <dbReference type="SAM" id="Coils"/>
    </source>
</evidence>
<feature type="domain" description="FP protein C-terminal" evidence="3">
    <location>
        <begin position="240"/>
        <end position="291"/>
    </location>
</feature>
<name>A0A9N9R1X2_9NEOP</name>
<gene>
    <name evidence="4" type="ORF">DIATSA_LOCUS5779</name>
</gene>
<reference evidence="4" key="1">
    <citation type="submission" date="2021-12" db="EMBL/GenBank/DDBJ databases">
        <authorList>
            <person name="King R."/>
        </authorList>
    </citation>
    <scope>NUCLEOTIDE SEQUENCE</scope>
</reference>
<evidence type="ECO:0000259" key="3">
    <source>
        <dbReference type="Pfam" id="PF25298"/>
    </source>
</evidence>
<evidence type="ECO:0000313" key="5">
    <source>
        <dbReference type="Proteomes" id="UP001153714"/>
    </source>
</evidence>
<dbReference type="Pfam" id="PF25298">
    <property type="entry name" value="Baculo_FP_2nd"/>
    <property type="match status" value="1"/>
</dbReference>
<dbReference type="Proteomes" id="UP001153714">
    <property type="component" value="Chromosome 18"/>
</dbReference>
<evidence type="ECO:0000313" key="4">
    <source>
        <dbReference type="EMBL" id="CAG9787935.1"/>
    </source>
</evidence>
<protein>
    <recommendedName>
        <fullName evidence="3">FP protein C-terminal domain-containing protein</fullName>
    </recommendedName>
</protein>
<dbReference type="OrthoDB" id="7484550at2759"/>
<organism evidence="4 5">
    <name type="scientific">Diatraea saccharalis</name>
    <name type="common">sugarcane borer</name>
    <dbReference type="NCBI Taxonomy" id="40085"/>
    <lineage>
        <taxon>Eukaryota</taxon>
        <taxon>Metazoa</taxon>
        <taxon>Ecdysozoa</taxon>
        <taxon>Arthropoda</taxon>
        <taxon>Hexapoda</taxon>
        <taxon>Insecta</taxon>
        <taxon>Pterygota</taxon>
        <taxon>Neoptera</taxon>
        <taxon>Endopterygota</taxon>
        <taxon>Lepidoptera</taxon>
        <taxon>Glossata</taxon>
        <taxon>Ditrysia</taxon>
        <taxon>Pyraloidea</taxon>
        <taxon>Crambidae</taxon>
        <taxon>Crambinae</taxon>
        <taxon>Diatraea</taxon>
    </lineage>
</organism>
<proteinExistence type="predicted"/>